<dbReference type="RefSeq" id="WP_345937901.1">
    <property type="nucleotide sequence ID" value="NZ_JBBKTW010000006.1"/>
</dbReference>
<dbReference type="InterPro" id="IPR006860">
    <property type="entry name" value="FecR"/>
</dbReference>
<keyword evidence="5" id="KW-1185">Reference proteome</keyword>
<reference evidence="4 5" key="1">
    <citation type="submission" date="2024-03" db="EMBL/GenBank/DDBJ databases">
        <title>High-quality draft genome sequencing of Tistrella sp. BH-R2-4.</title>
        <authorList>
            <person name="Dong C."/>
        </authorList>
    </citation>
    <scope>NUCLEOTIDE SEQUENCE [LARGE SCALE GENOMIC DNA]</scope>
    <source>
        <strain evidence="4 5">BH-R2-4</strain>
    </source>
</reference>
<evidence type="ECO:0000313" key="5">
    <source>
        <dbReference type="Proteomes" id="UP001413721"/>
    </source>
</evidence>
<keyword evidence="1" id="KW-0812">Transmembrane</keyword>
<keyword evidence="1" id="KW-0472">Membrane</keyword>
<evidence type="ECO:0000313" key="4">
    <source>
        <dbReference type="EMBL" id="MEN2990089.1"/>
    </source>
</evidence>
<dbReference type="Pfam" id="PF16220">
    <property type="entry name" value="DUF4880"/>
    <property type="match status" value="1"/>
</dbReference>
<name>A0ABU9YMQ4_9PROT</name>
<sequence>MMAGATDDRGHAGMTPPDHDQALREAAMDWLLRLHDAPADPALGRAFARWHAADPAHARAWVRACATWRAMGEVPPQTGPAEWLAADPAEIHVVHGRRGWAHGRRGWRDLPRARRIVAVAAAMAAVLVLAIGGPDGLRRLRADHVTGTGEVAHVVLDDGSVVDLAPETAIRVRLSDTGRAVTLISGEAYFAVARDAGLPFTVTAGTSRVTVTGTRFDVRLQPDTVSVAVESGSVMVGPADAGSGAAPHRLAAGDRLAVDRATGDARRSLQAPGAVAVWRDGRLQVTDATVAEVVADLRRYQPGWIVITDDRLAGRRISGSYDLRDPARALRAIVRPAGGTVRAVTPFLHVLSMP</sequence>
<dbReference type="Gene3D" id="2.60.120.1440">
    <property type="match status" value="1"/>
</dbReference>
<organism evidence="4 5">
    <name type="scientific">Tistrella arctica</name>
    <dbReference type="NCBI Taxonomy" id="3133430"/>
    <lineage>
        <taxon>Bacteria</taxon>
        <taxon>Pseudomonadati</taxon>
        <taxon>Pseudomonadota</taxon>
        <taxon>Alphaproteobacteria</taxon>
        <taxon>Geminicoccales</taxon>
        <taxon>Geminicoccaceae</taxon>
        <taxon>Tistrella</taxon>
    </lineage>
</organism>
<proteinExistence type="predicted"/>
<accession>A0ABU9YMQ4</accession>
<gene>
    <name evidence="4" type="ORF">WG926_17350</name>
</gene>
<dbReference type="InterPro" id="IPR032623">
    <property type="entry name" value="FecR_N"/>
</dbReference>
<evidence type="ECO:0000259" key="2">
    <source>
        <dbReference type="Pfam" id="PF04773"/>
    </source>
</evidence>
<feature type="domain" description="FecR N-terminal" evidence="3">
    <location>
        <begin position="25"/>
        <end position="66"/>
    </location>
</feature>
<keyword evidence="1" id="KW-1133">Transmembrane helix</keyword>
<feature type="domain" description="FecR protein" evidence="2">
    <location>
        <begin position="143"/>
        <end position="234"/>
    </location>
</feature>
<feature type="transmembrane region" description="Helical" evidence="1">
    <location>
        <begin position="113"/>
        <end position="132"/>
    </location>
</feature>
<dbReference type="InterPro" id="IPR012373">
    <property type="entry name" value="Ferrdict_sens_TM"/>
</dbReference>
<dbReference type="PANTHER" id="PTHR30273">
    <property type="entry name" value="PERIPLASMIC SIGNAL SENSOR AND SIGMA FACTOR ACTIVATOR FECR-RELATED"/>
    <property type="match status" value="1"/>
</dbReference>
<dbReference type="PIRSF" id="PIRSF018266">
    <property type="entry name" value="FecR"/>
    <property type="match status" value="1"/>
</dbReference>
<dbReference type="EMBL" id="JBBKTW010000006">
    <property type="protein sequence ID" value="MEN2990089.1"/>
    <property type="molecule type" value="Genomic_DNA"/>
</dbReference>
<dbReference type="Proteomes" id="UP001413721">
    <property type="component" value="Unassembled WGS sequence"/>
</dbReference>
<comment type="caution">
    <text evidence="4">The sequence shown here is derived from an EMBL/GenBank/DDBJ whole genome shotgun (WGS) entry which is preliminary data.</text>
</comment>
<dbReference type="PANTHER" id="PTHR30273:SF2">
    <property type="entry name" value="PROTEIN FECR"/>
    <property type="match status" value="1"/>
</dbReference>
<dbReference type="Pfam" id="PF04773">
    <property type="entry name" value="FecR"/>
    <property type="match status" value="1"/>
</dbReference>
<evidence type="ECO:0000256" key="1">
    <source>
        <dbReference type="SAM" id="Phobius"/>
    </source>
</evidence>
<evidence type="ECO:0000259" key="3">
    <source>
        <dbReference type="Pfam" id="PF16220"/>
    </source>
</evidence>
<protein>
    <submittedName>
        <fullName evidence="4">FecR domain-containing protein</fullName>
    </submittedName>
</protein>